<protein>
    <submittedName>
        <fullName evidence="1">Uncharacterized protein</fullName>
    </submittedName>
</protein>
<comment type="caution">
    <text evidence="1">The sequence shown here is derived from an EMBL/GenBank/DDBJ whole genome shotgun (WGS) entry which is preliminary data.</text>
</comment>
<reference evidence="1" key="1">
    <citation type="submission" date="2023-07" db="EMBL/GenBank/DDBJ databases">
        <title>Black Yeasts Isolated from many extreme environments.</title>
        <authorList>
            <person name="Coleine C."/>
            <person name="Stajich J.E."/>
            <person name="Selbmann L."/>
        </authorList>
    </citation>
    <scope>NUCLEOTIDE SEQUENCE</scope>
    <source>
        <strain evidence="1">CCFEE 5714</strain>
    </source>
</reference>
<evidence type="ECO:0000313" key="2">
    <source>
        <dbReference type="Proteomes" id="UP001281147"/>
    </source>
</evidence>
<keyword evidence="2" id="KW-1185">Reference proteome</keyword>
<proteinExistence type="predicted"/>
<sequence length="291" mass="33157">MAVETSYQQPDPHQLDMDISHTHITSGKDEHQDAAHRVFRLPELLEKILDDRLLGIRDLFLAAAVCRTWKATFEGSTVLQKKAQLIADFDTEVYEHEYDDELGILINRQTAHFGNPPCTKMVATPRCCEDDKEIITNESGLTIGDIVNTATRMSKEHEHCPEMIRQISEAVGDWGNQAMYPSFRGVFTLADDNPIRVAELQKQALRTEKHKEKVAQLEGEGWGDAWYKYRKARRTAAAQGEDLPRWQAFIAKNPKLAPKNYRLNPFEAAAANRPKKIARERELRSDDEDSA</sequence>
<dbReference type="EMBL" id="JAUTXU010000033">
    <property type="protein sequence ID" value="KAK3718237.1"/>
    <property type="molecule type" value="Genomic_DNA"/>
</dbReference>
<name>A0ACC3NL61_9PEZI</name>
<gene>
    <name evidence="1" type="ORF">LTR37_005352</name>
</gene>
<accession>A0ACC3NL61</accession>
<dbReference type="Proteomes" id="UP001281147">
    <property type="component" value="Unassembled WGS sequence"/>
</dbReference>
<organism evidence="1 2">
    <name type="scientific">Vermiconidia calcicola</name>
    <dbReference type="NCBI Taxonomy" id="1690605"/>
    <lineage>
        <taxon>Eukaryota</taxon>
        <taxon>Fungi</taxon>
        <taxon>Dikarya</taxon>
        <taxon>Ascomycota</taxon>
        <taxon>Pezizomycotina</taxon>
        <taxon>Dothideomycetes</taxon>
        <taxon>Dothideomycetidae</taxon>
        <taxon>Mycosphaerellales</taxon>
        <taxon>Extremaceae</taxon>
        <taxon>Vermiconidia</taxon>
    </lineage>
</organism>
<evidence type="ECO:0000313" key="1">
    <source>
        <dbReference type="EMBL" id="KAK3718237.1"/>
    </source>
</evidence>